<dbReference type="InterPro" id="IPR025188">
    <property type="entry name" value="DUF4113"/>
</dbReference>
<dbReference type="GO" id="GO:0003684">
    <property type="term" value="F:damaged DNA binding"/>
    <property type="evidence" value="ECO:0007669"/>
    <property type="project" value="InterPro"/>
</dbReference>
<dbReference type="GO" id="GO:0006281">
    <property type="term" value="P:DNA repair"/>
    <property type="evidence" value="ECO:0007669"/>
    <property type="project" value="UniProtKB-KW"/>
</dbReference>
<dbReference type="PANTHER" id="PTHR11076:SF34">
    <property type="entry name" value="PROTEIN UMUC"/>
    <property type="match status" value="1"/>
</dbReference>
<sequence length="421" mass="46462">MPIFGLIDGNSFYCSCEAAFDPTLFGQAVVVLSNNDGCAIARSAGAKALGIKMGDPWHLVRSKRELCGVHWFSSNYPLYADLSRRIYQVLTDRVPRVEPYSIDEMFLDLTALPGNLFERCRQIRADVLRIAKIPTCLGWGPTKTIAKLANSIAKHEPGLLGLCDLTNPAVRAAYYARLPAAEVWGIGSRTAEKLERAGVTTIADFVAMDSKTLRDLLTVVGARIQAELLGVSCLPLSLMAPTRKGIAVTRSFGHPVTTWQELREAVAAYASRAGEKLRTEGLQACHMAVFLQTNPHKPDENWHSGQRAGRIEPTSDSMTLIREALRMLRPLWRGGHRYFKAGVILSDLVLARDQPAMLFAVTDPVKSAKIMTALDAVNARYGRGTLRPLATGIERTWSTRHDRLSPRYTTSLKEMLVATAW</sequence>
<dbReference type="Gene3D" id="3.30.1490.100">
    <property type="entry name" value="DNA polymerase, Y-family, little finger domain"/>
    <property type="match status" value="1"/>
</dbReference>
<comment type="subunit">
    <text evidence="2">Monomer.</text>
</comment>
<reference evidence="11 12" key="1">
    <citation type="journal article" date="2014" name="World J. Microbiol. Biotechnol.">
        <title>Biodiversity and physiological characteristics of Antarctic and Arctic lichens-associated bacteria.</title>
        <authorList>
            <person name="Lee Y.M."/>
            <person name="Kim E.H."/>
            <person name="Lee H.K."/>
            <person name="Hong S.G."/>
        </authorList>
    </citation>
    <scope>NUCLEOTIDE SEQUENCE [LARGE SCALE GENOMIC DNA]</scope>
    <source>
        <strain evidence="11 12">PAMC 26569</strain>
        <plasmid evidence="11">unnamed1</plasmid>
    </source>
</reference>
<protein>
    <recommendedName>
        <fullName evidence="3">DNA-directed DNA polymerase</fullName>
        <ecNumber evidence="3">2.7.7.7</ecNumber>
    </recommendedName>
</protein>
<dbReference type="InterPro" id="IPR036775">
    <property type="entry name" value="DNA_pol_Y-fam_lit_finger_sf"/>
</dbReference>
<dbReference type="InterPro" id="IPR043502">
    <property type="entry name" value="DNA/RNA_pol_sf"/>
</dbReference>
<gene>
    <name evidence="11" type="ORF">HN018_23520</name>
</gene>
<keyword evidence="7" id="KW-0742">SOS response</keyword>
<proteinExistence type="inferred from homology"/>
<keyword evidence="4" id="KW-0227">DNA damage</keyword>
<keyword evidence="6" id="KW-0234">DNA repair</keyword>
<evidence type="ECO:0000313" key="12">
    <source>
        <dbReference type="Proteomes" id="UP000500767"/>
    </source>
</evidence>
<evidence type="ECO:0000256" key="6">
    <source>
        <dbReference type="ARBA" id="ARBA00023204"/>
    </source>
</evidence>
<dbReference type="Gene3D" id="1.10.150.20">
    <property type="entry name" value="5' to 3' exonuclease, C-terminal subdomain"/>
    <property type="match status" value="1"/>
</dbReference>
<evidence type="ECO:0000256" key="5">
    <source>
        <dbReference type="ARBA" id="ARBA00023199"/>
    </source>
</evidence>
<dbReference type="Pfam" id="PF13438">
    <property type="entry name" value="DUF4113"/>
    <property type="match status" value="1"/>
</dbReference>
<dbReference type="EMBL" id="CP053709">
    <property type="protein sequence ID" value="QKE93156.1"/>
    <property type="molecule type" value="Genomic_DNA"/>
</dbReference>
<evidence type="ECO:0000256" key="9">
    <source>
        <dbReference type="ARBA" id="ARBA00049244"/>
    </source>
</evidence>
<evidence type="ECO:0000259" key="10">
    <source>
        <dbReference type="PROSITE" id="PS50173"/>
    </source>
</evidence>
<feature type="domain" description="UmuC" evidence="10">
    <location>
        <begin position="4"/>
        <end position="187"/>
    </location>
</feature>
<evidence type="ECO:0000256" key="8">
    <source>
        <dbReference type="ARBA" id="ARBA00025589"/>
    </source>
</evidence>
<dbReference type="Gene3D" id="3.40.1170.60">
    <property type="match status" value="1"/>
</dbReference>
<organism evidence="11 12">
    <name type="scientific">Lichenicola cladoniae</name>
    <dbReference type="NCBI Taxonomy" id="1484109"/>
    <lineage>
        <taxon>Bacteria</taxon>
        <taxon>Pseudomonadati</taxon>
        <taxon>Pseudomonadota</taxon>
        <taxon>Alphaproteobacteria</taxon>
        <taxon>Acetobacterales</taxon>
        <taxon>Acetobacteraceae</taxon>
        <taxon>Lichenicola</taxon>
    </lineage>
</organism>
<evidence type="ECO:0000256" key="3">
    <source>
        <dbReference type="ARBA" id="ARBA00012417"/>
    </source>
</evidence>
<dbReference type="InterPro" id="IPR050116">
    <property type="entry name" value="DNA_polymerase-Y"/>
</dbReference>
<keyword evidence="12" id="KW-1185">Reference proteome</keyword>
<evidence type="ECO:0000256" key="1">
    <source>
        <dbReference type="ARBA" id="ARBA00010945"/>
    </source>
</evidence>
<comment type="function">
    <text evidence="8">Poorly processive, error-prone DNA polymerase involved in untargeted mutagenesis. Copies undamaged DNA at stalled replication forks, which arise in vivo from mismatched or misaligned primer ends. These misaligned primers can be extended by PolIV. Exhibits no 3'-5' exonuclease (proofreading) activity. May be involved in translesional synthesis, in conjunction with the beta clamp from PolIII.</text>
</comment>
<dbReference type="AlphaFoldDB" id="A0A6M8HY31"/>
<evidence type="ECO:0000256" key="2">
    <source>
        <dbReference type="ARBA" id="ARBA00011245"/>
    </source>
</evidence>
<dbReference type="Gene3D" id="3.30.70.270">
    <property type="match status" value="1"/>
</dbReference>
<evidence type="ECO:0000313" key="11">
    <source>
        <dbReference type="EMBL" id="QKE93156.1"/>
    </source>
</evidence>
<dbReference type="InterPro" id="IPR043128">
    <property type="entry name" value="Rev_trsase/Diguanyl_cyclase"/>
</dbReference>
<comment type="similarity">
    <text evidence="1">Belongs to the DNA polymerase type-Y family.</text>
</comment>
<dbReference type="KEGG" id="lck:HN018_23520"/>
<dbReference type="Proteomes" id="UP000500767">
    <property type="component" value="Plasmid unnamed1"/>
</dbReference>
<comment type="catalytic activity">
    <reaction evidence="9">
        <text>DNA(n) + a 2'-deoxyribonucleoside 5'-triphosphate = DNA(n+1) + diphosphate</text>
        <dbReference type="Rhea" id="RHEA:22508"/>
        <dbReference type="Rhea" id="RHEA-COMP:17339"/>
        <dbReference type="Rhea" id="RHEA-COMP:17340"/>
        <dbReference type="ChEBI" id="CHEBI:33019"/>
        <dbReference type="ChEBI" id="CHEBI:61560"/>
        <dbReference type="ChEBI" id="CHEBI:173112"/>
        <dbReference type="EC" id="2.7.7.7"/>
    </reaction>
</comment>
<dbReference type="Pfam" id="PF11799">
    <property type="entry name" value="IMS_C"/>
    <property type="match status" value="1"/>
</dbReference>
<evidence type="ECO:0000256" key="7">
    <source>
        <dbReference type="ARBA" id="ARBA00023236"/>
    </source>
</evidence>
<dbReference type="GO" id="GO:0009432">
    <property type="term" value="P:SOS response"/>
    <property type="evidence" value="ECO:0007669"/>
    <property type="project" value="UniProtKB-KW"/>
</dbReference>
<dbReference type="GO" id="GO:0005829">
    <property type="term" value="C:cytosol"/>
    <property type="evidence" value="ECO:0007669"/>
    <property type="project" value="TreeGrafter"/>
</dbReference>
<dbReference type="PROSITE" id="PS50173">
    <property type="entry name" value="UMUC"/>
    <property type="match status" value="1"/>
</dbReference>
<dbReference type="GO" id="GO:0042276">
    <property type="term" value="P:error-prone translesion synthesis"/>
    <property type="evidence" value="ECO:0007669"/>
    <property type="project" value="TreeGrafter"/>
</dbReference>
<keyword evidence="5" id="KW-0741">SOS mutagenesis</keyword>
<geneLocation type="plasmid" evidence="11 12">
    <name>unnamed1</name>
</geneLocation>
<dbReference type="CDD" id="cd01700">
    <property type="entry name" value="PolY_Pol_V_umuC"/>
    <property type="match status" value="1"/>
</dbReference>
<dbReference type="EC" id="2.7.7.7" evidence="3"/>
<dbReference type="PANTHER" id="PTHR11076">
    <property type="entry name" value="DNA REPAIR POLYMERASE UMUC / TRANSFERASE FAMILY MEMBER"/>
    <property type="match status" value="1"/>
</dbReference>
<dbReference type="GO" id="GO:0003887">
    <property type="term" value="F:DNA-directed DNA polymerase activity"/>
    <property type="evidence" value="ECO:0007669"/>
    <property type="project" value="UniProtKB-EC"/>
</dbReference>
<dbReference type="InterPro" id="IPR001126">
    <property type="entry name" value="UmuC"/>
</dbReference>
<keyword evidence="11" id="KW-0614">Plasmid</keyword>
<dbReference type="SUPFAM" id="SSF56672">
    <property type="entry name" value="DNA/RNA polymerases"/>
    <property type="match status" value="1"/>
</dbReference>
<evidence type="ECO:0000256" key="4">
    <source>
        <dbReference type="ARBA" id="ARBA00022763"/>
    </source>
</evidence>
<accession>A0A6M8HY31</accession>
<dbReference type="InterPro" id="IPR017961">
    <property type="entry name" value="DNA_pol_Y-fam_little_finger"/>
</dbReference>
<name>A0A6M8HY31_9PROT</name>
<dbReference type="Pfam" id="PF00817">
    <property type="entry name" value="IMS"/>
    <property type="match status" value="1"/>
</dbReference>